<dbReference type="SUPFAM" id="SSF55486">
    <property type="entry name" value="Metalloproteases ('zincins'), catalytic domain"/>
    <property type="match status" value="1"/>
</dbReference>
<dbReference type="EMBL" id="PVNG01000016">
    <property type="protein sequence ID" value="PRX60693.1"/>
    <property type="molecule type" value="Genomic_DNA"/>
</dbReference>
<comment type="caution">
    <text evidence="1">The sequence shown here is derived from an EMBL/GenBank/DDBJ whole genome shotgun (WGS) entry which is preliminary data.</text>
</comment>
<organism evidence="1 2">
    <name type="scientific">Nonomuraea fuscirosea</name>
    <dbReference type="NCBI Taxonomy" id="1291556"/>
    <lineage>
        <taxon>Bacteria</taxon>
        <taxon>Bacillati</taxon>
        <taxon>Actinomycetota</taxon>
        <taxon>Actinomycetes</taxon>
        <taxon>Streptosporangiales</taxon>
        <taxon>Streptosporangiaceae</taxon>
        <taxon>Nonomuraea</taxon>
    </lineage>
</organism>
<gene>
    <name evidence="1" type="ORF">B0I32_11684</name>
</gene>
<accession>A0A2T0MR35</accession>
<sequence length="907" mass="97236">MRWRCSPASPRRLVDKVAFELEPGVEVEYDEHGIVRGLEHLERPYFDLGERDPLRVAARYANDVAAVYGIPGSMLTDLWTPVGDGPVPEPALLRFAEKKSITQVTTVSFVQTVLSLPIWEAGLSVSLLPDPLRVVASQSSVHLEVDVESPDDHARHLLPIPDKDLAWLLGLLADPQPSDPLPEIGGSRLLVHRYDPAARFDPEAGPAPDGTAGGVPVLPLRALSDTVVAGRHYVVREVLFTWPVPGAGPVRWRAFVDVTTGGVLYLRAAIAAVHGYVYPRDPVTTGGELKGVAGELDARCALEELRGLQPTDPQTLRGEFVQIVDSEPPHGPPPSTTSGTFRYPVDSQEFAAVNAYYHVDRLFRLVQELGFVLGKLFDETIGKEPVPVDHRAVQDEDNAYALGRLGGAGLERFVFGRSAKTGVSLADDARVVAHEFCHALLWDAVHAANLTFAHSPGDALAAVLYDPGSRAPDRHRTFPWTRTERHHGGPLRKLEDGWAWDGDRDVVSGYGSEQILSATLFSLYCSIGGASPDVRVQTWASRYAAYLIIGGIAALPTAAYTTVSRADAYAKAMMVADAAPAAYEGLPGGLRKVIRWSFERRGLYKAPGTVLPSNDPGVPRAVDVFIDDGRQGEYTYQGDFWESTDIWNRRAADGAGIHQTPVAGAVNHAYVRVGNRGTGDARNVTVRGFHCGPSAGLVWPDDWKPMDTPSITVPGPIVPGGSVIAGPFAWTPTAGHDCLLMCVSAPGDRAGNDPATSLASAKGPIPLHRLVPFDNNIAQRGMTPVAGGGGASGLTRSLHGRGLRVHNPWPRGADVTVQTDLPAFLRRRGWDLTLAAGTTHRLEPRAGREVTLVVHPGGNFTAGDVTAAGPDAVIRLRTLIDGLVVGGMSFILDPALSDPPPGPQESS</sequence>
<reference evidence="1 2" key="1">
    <citation type="submission" date="2018-03" db="EMBL/GenBank/DDBJ databases">
        <title>Genomic Encyclopedia of Type Strains, Phase III (KMG-III): the genomes of soil and plant-associated and newly described type strains.</title>
        <authorList>
            <person name="Whitman W."/>
        </authorList>
    </citation>
    <scope>NUCLEOTIDE SEQUENCE [LARGE SCALE GENOMIC DNA]</scope>
    <source>
        <strain evidence="1 2">CGMCC 4.7104</strain>
    </source>
</reference>
<proteinExistence type="predicted"/>
<dbReference type="Proteomes" id="UP000238312">
    <property type="component" value="Unassembled WGS sequence"/>
</dbReference>
<name>A0A2T0MR35_9ACTN</name>
<evidence type="ECO:0008006" key="3">
    <source>
        <dbReference type="Google" id="ProtNLM"/>
    </source>
</evidence>
<keyword evidence="2" id="KW-1185">Reference proteome</keyword>
<evidence type="ECO:0000313" key="1">
    <source>
        <dbReference type="EMBL" id="PRX60693.1"/>
    </source>
</evidence>
<evidence type="ECO:0000313" key="2">
    <source>
        <dbReference type="Proteomes" id="UP000238312"/>
    </source>
</evidence>
<protein>
    <recommendedName>
        <fullName evidence="3">FTP domain-containing protein</fullName>
    </recommendedName>
</protein>
<dbReference type="AlphaFoldDB" id="A0A2T0MR35"/>